<organism evidence="5 6">
    <name type="scientific">Rhodopirellula europaea 6C</name>
    <dbReference type="NCBI Taxonomy" id="1263867"/>
    <lineage>
        <taxon>Bacteria</taxon>
        <taxon>Pseudomonadati</taxon>
        <taxon>Planctomycetota</taxon>
        <taxon>Planctomycetia</taxon>
        <taxon>Pirellulales</taxon>
        <taxon>Pirellulaceae</taxon>
        <taxon>Rhodopirellula</taxon>
    </lineage>
</organism>
<feature type="region of interest" description="Disordered" evidence="1">
    <location>
        <begin position="685"/>
        <end position="706"/>
    </location>
</feature>
<dbReference type="RefSeq" id="WP_008655784.1">
    <property type="nucleotide sequence ID" value="NZ_ANMO01000097.1"/>
</dbReference>
<gene>
    <name evidence="5" type="ORF">RE6C_01864</name>
</gene>
<feature type="region of interest" description="Disordered" evidence="1">
    <location>
        <begin position="469"/>
        <end position="488"/>
    </location>
</feature>
<dbReference type="PANTHER" id="PTHR35889">
    <property type="entry name" value="CYCLOINULO-OLIGOSACCHARIDE FRUCTANOTRANSFERASE-RELATED"/>
    <property type="match status" value="1"/>
</dbReference>
<evidence type="ECO:0000259" key="3">
    <source>
        <dbReference type="Pfam" id="PF07587"/>
    </source>
</evidence>
<keyword evidence="6" id="KW-1185">Reference proteome</keyword>
<evidence type="ECO:0000259" key="4">
    <source>
        <dbReference type="Pfam" id="PF07635"/>
    </source>
</evidence>
<dbReference type="AlphaFoldDB" id="M2A7I6"/>
<dbReference type="InterPro" id="IPR011429">
    <property type="entry name" value="Cyt_c_Planctomycete-type"/>
</dbReference>
<evidence type="ECO:0000313" key="5">
    <source>
        <dbReference type="EMBL" id="EMB17326.1"/>
    </source>
</evidence>
<accession>M2A7I6</accession>
<feature type="domain" description="DUF1549" evidence="2">
    <location>
        <begin position="200"/>
        <end position="409"/>
    </location>
</feature>
<dbReference type="PATRIC" id="fig|1263867.3.peg.1979"/>
<feature type="domain" description="DUF1553" evidence="3">
    <location>
        <begin position="797"/>
        <end position="1056"/>
    </location>
</feature>
<evidence type="ECO:0000259" key="2">
    <source>
        <dbReference type="Pfam" id="PF07583"/>
    </source>
</evidence>
<protein>
    <submittedName>
        <fullName evidence="5">Protein containing DUF1549</fullName>
    </submittedName>
</protein>
<evidence type="ECO:0000313" key="6">
    <source>
        <dbReference type="Proteomes" id="UP000011529"/>
    </source>
</evidence>
<dbReference type="Pfam" id="PF07635">
    <property type="entry name" value="PSCyt1"/>
    <property type="match status" value="1"/>
</dbReference>
<evidence type="ECO:0000256" key="1">
    <source>
        <dbReference type="SAM" id="MobiDB-lite"/>
    </source>
</evidence>
<feature type="compositionally biased region" description="Basic and acidic residues" evidence="1">
    <location>
        <begin position="689"/>
        <end position="706"/>
    </location>
</feature>
<reference evidence="5" key="1">
    <citation type="submission" date="2012-11" db="EMBL/GenBank/DDBJ databases">
        <title>Permanent draft genomes of Rhodopirellula europaea strain SH398 and 6C.</title>
        <authorList>
            <person name="Richter M."/>
            <person name="Richter-Heitmann T."/>
            <person name="Frank C."/>
            <person name="Harder J."/>
            <person name="Glockner F.O."/>
        </authorList>
    </citation>
    <scope>NUCLEOTIDE SEQUENCE</scope>
    <source>
        <strain evidence="5">6C</strain>
    </source>
</reference>
<dbReference type="EMBL" id="ANMO01000097">
    <property type="protein sequence ID" value="EMB17326.1"/>
    <property type="molecule type" value="Genomic_DNA"/>
</dbReference>
<dbReference type="InterPro" id="IPR022655">
    <property type="entry name" value="DUF1553"/>
</dbReference>
<dbReference type="Proteomes" id="UP000011529">
    <property type="component" value="Unassembled WGS sequence"/>
</dbReference>
<feature type="compositionally biased region" description="Basic residues" evidence="1">
    <location>
        <begin position="34"/>
        <end position="43"/>
    </location>
</feature>
<reference evidence="5" key="2">
    <citation type="journal article" date="2013" name="Mar. Genomics">
        <title>Expression of sulfatases in Rhodopirellula baltica and the diversity of sulfatases in the genus Rhodopirellula.</title>
        <authorList>
            <person name="Wegner C.E."/>
            <person name="Richter-Heitmann T."/>
            <person name="Klindworth A."/>
            <person name="Klockow C."/>
            <person name="Richter M."/>
            <person name="Achstetter T."/>
            <person name="Glockner F.O."/>
            <person name="Harder J."/>
        </authorList>
    </citation>
    <scope>NUCLEOTIDE SEQUENCE [LARGE SCALE GENOMIC DNA]</scope>
    <source>
        <strain evidence="5">6C</strain>
    </source>
</reference>
<sequence>MSELIVHDLRSLNDSPVGSIERTGSSEATGLSRSHPRSPAKRSRHFGKPFCAVLLASLGWIFSSLFSTNALQADDVSFSRDVLPVLSDRCFHCHGPDEGNREADLRLDVESAAKEDRGGYAAVQPGDLESSEIWSRINSDDEDMLMPPPDSHRKPLTEKEREAIRKWIADGAPWGKHWSFEKLTRPEVPESAEEAANPNPIDAFVAEKLADNDLSLSQPADPITQLRRLSFDLTGMSPTPDQIARLKDATDETREEVWTDLIEECLESPHHAERMAMWWLDAARYSDSDGFQQDGTRENWPWRDWVIDQFANNRPFDEFTIEQFAGDLLPDATAEQKLATCFHRNHMTNGEGGRDPEESRIDYVIDRVNTTGTVWLGLTLGCVQCHTHKFDPITHHDYYSLSAFFNSIDEDGNAGMRAKPYLEFESPKVDPQAEEFETFVAECEKAEDAEKVRAVERFETWLAEFRSDPPSEHSVWHTPSPKLNSSEGTEFTVEDDRIVQTHGPTPVQDDYRVVMQIPDDMPRVTGVRIEVFPHESHVDGRFSRDGNGEFALTSVLAMGRREGSPSESQLEFVRAKADFESDEERKTEWDKRYAKINKTLNDDARDGWTTEGAEKIEPHVGVYELSEPWDVQPGDRFVVLMRQRSTHGHANIGRFRVSLCSEFGETVRRVDGGSPMAELVQRLNEPNAEESKPGDEETVDKPDAKQIGDELRKRLLEQFLIADLDYQAANERLKRAQKQLADLKKQAKPRKVMVLSEREEPRETHVLLRGVWDAKGDVVEPAVLPSVLDWPAEETRTRLDLAEWIVDPENPQTARVIANHMWQLMFGAGLVRTPGDFGLQGELPTHPKLLDWLAVELIENDWDLRHLLRLIATSKTYRQNSVISPELLELDPENRLLARAPRFRLPAWMIRDNALRVSGLLDPTVGGPPVYPYQPPGVWAEITMGRFDYQPSLGSRQYRRTIYAFWRRSSAPTFLFDSAQRRVCEVGVRRTNTPLHALTLMNDATMLEASRAFADSIVNQSESPDEAAWKDHANHLSNQVLSRPLSDEELAALQNVWTRTRDYYGDHIDEATEFCTVGQMESPASNEAAETAAWMTTASLILNLDEAMTRE</sequence>
<comment type="caution">
    <text evidence="5">The sequence shown here is derived from an EMBL/GenBank/DDBJ whole genome shotgun (WGS) entry which is preliminary data.</text>
</comment>
<feature type="region of interest" description="Disordered" evidence="1">
    <location>
        <begin position="16"/>
        <end position="43"/>
    </location>
</feature>
<proteinExistence type="predicted"/>
<dbReference type="Pfam" id="PF07587">
    <property type="entry name" value="PSD1"/>
    <property type="match status" value="1"/>
</dbReference>
<dbReference type="PANTHER" id="PTHR35889:SF3">
    <property type="entry name" value="F-BOX DOMAIN-CONTAINING PROTEIN"/>
    <property type="match status" value="1"/>
</dbReference>
<feature type="compositionally biased region" description="Polar residues" evidence="1">
    <location>
        <begin position="16"/>
        <end position="32"/>
    </location>
</feature>
<dbReference type="InterPro" id="IPR011444">
    <property type="entry name" value="DUF1549"/>
</dbReference>
<dbReference type="Pfam" id="PF07583">
    <property type="entry name" value="PSCyt2"/>
    <property type="match status" value="1"/>
</dbReference>
<name>M2A7I6_9BACT</name>
<feature type="domain" description="Cytochrome C Planctomycete-type" evidence="4">
    <location>
        <begin position="90"/>
        <end position="150"/>
    </location>
</feature>